<evidence type="ECO:0000256" key="6">
    <source>
        <dbReference type="ARBA" id="ARBA00023141"/>
    </source>
</evidence>
<dbReference type="PANTHER" id="PTHR22854:SF2">
    <property type="entry name" value="INDOLE-3-GLYCEROL-PHOSPHATE SYNTHASE"/>
    <property type="match status" value="1"/>
</dbReference>
<keyword evidence="4 8" id="KW-0210">Decarboxylase</keyword>
<keyword evidence="6 8" id="KW-0057">Aromatic amino acid biosynthesis</keyword>
<dbReference type="HAMAP" id="MF_00134_A">
    <property type="entry name" value="IGPS_A"/>
    <property type="match status" value="1"/>
</dbReference>
<comment type="similarity">
    <text evidence="8">Belongs to the TrpC family.</text>
</comment>
<comment type="catalytic activity">
    <reaction evidence="1 8">
        <text>1-(2-carboxyphenylamino)-1-deoxy-D-ribulose 5-phosphate + H(+) = (1S,2R)-1-C-(indol-3-yl)glycerol 3-phosphate + CO2 + H2O</text>
        <dbReference type="Rhea" id="RHEA:23476"/>
        <dbReference type="ChEBI" id="CHEBI:15377"/>
        <dbReference type="ChEBI" id="CHEBI:15378"/>
        <dbReference type="ChEBI" id="CHEBI:16526"/>
        <dbReference type="ChEBI" id="CHEBI:58613"/>
        <dbReference type="ChEBI" id="CHEBI:58866"/>
        <dbReference type="EC" id="4.1.1.48"/>
    </reaction>
</comment>
<gene>
    <name evidence="8" type="primary">trpC</name>
    <name evidence="10" type="ORF">AYP45_17990</name>
</gene>
<comment type="caution">
    <text evidence="10">The sequence shown here is derived from an EMBL/GenBank/DDBJ whole genome shotgun (WGS) entry which is preliminary data.</text>
</comment>
<organism evidence="10 11">
    <name type="scientific">Candidatus Brocadia carolinensis</name>
    <dbReference type="NCBI Taxonomy" id="1004156"/>
    <lineage>
        <taxon>Bacteria</taxon>
        <taxon>Pseudomonadati</taxon>
        <taxon>Planctomycetota</taxon>
        <taxon>Candidatus Brocadiia</taxon>
        <taxon>Candidatus Brocadiales</taxon>
        <taxon>Candidatus Brocadiaceae</taxon>
        <taxon>Candidatus Brocadia</taxon>
    </lineage>
</organism>
<dbReference type="Gene3D" id="3.20.20.70">
    <property type="entry name" value="Aldolase class I"/>
    <property type="match status" value="1"/>
</dbReference>
<protein>
    <recommendedName>
        <fullName evidence="8">Indole-3-glycerol phosphate synthase</fullName>
        <shortName evidence="8">IGPS</shortName>
        <ecNumber evidence="8">4.1.1.48</ecNumber>
    </recommendedName>
</protein>
<dbReference type="EMBL" id="AYTS01000207">
    <property type="protein sequence ID" value="OOP54863.1"/>
    <property type="molecule type" value="Genomic_DNA"/>
</dbReference>
<evidence type="ECO:0000313" key="10">
    <source>
        <dbReference type="EMBL" id="OOP54863.1"/>
    </source>
</evidence>
<evidence type="ECO:0000256" key="2">
    <source>
        <dbReference type="ARBA" id="ARBA00004696"/>
    </source>
</evidence>
<proteinExistence type="inferred from homology"/>
<dbReference type="GO" id="GO:0004640">
    <property type="term" value="F:phosphoribosylanthranilate isomerase activity"/>
    <property type="evidence" value="ECO:0007669"/>
    <property type="project" value="TreeGrafter"/>
</dbReference>
<dbReference type="AlphaFoldDB" id="A0A1V4AP33"/>
<dbReference type="InterPro" id="IPR011060">
    <property type="entry name" value="RibuloseP-bd_barrel"/>
</dbReference>
<dbReference type="InterPro" id="IPR045186">
    <property type="entry name" value="Indole-3-glycerol_P_synth"/>
</dbReference>
<evidence type="ECO:0000256" key="8">
    <source>
        <dbReference type="HAMAP-Rule" id="MF_00134"/>
    </source>
</evidence>
<dbReference type="NCBIfam" id="NF001377">
    <property type="entry name" value="PRK00278.2-4"/>
    <property type="match status" value="1"/>
</dbReference>
<evidence type="ECO:0000256" key="3">
    <source>
        <dbReference type="ARBA" id="ARBA00022605"/>
    </source>
</evidence>
<evidence type="ECO:0000256" key="7">
    <source>
        <dbReference type="ARBA" id="ARBA00023239"/>
    </source>
</evidence>
<dbReference type="PROSITE" id="PS00614">
    <property type="entry name" value="IGPS"/>
    <property type="match status" value="1"/>
</dbReference>
<sequence length="263" mass="29204">MNILDDIYQYKLGEVEKNKKCTPLATLEKRIQKRGDTKSFSRALKSDANISIIAEIKKASPSAGIIRNDFKPIEIARLYKQGGAAAISVLTDEKYFQGNLSYMTAVKESVDLPVLRKDFIVDPYQIYEARSAGADAILLIAALLSENEIQHLLNQAKELEMDCLVEVHTESELQKVLQTSAGIIGINNRDLATFTISLETTFRLRPMIPEGKIIVSESGIKSRAEILRLFNNGVNAILVGETLMKSNNIPATLHELLGKIESR</sequence>
<comment type="pathway">
    <text evidence="2 8">Amino-acid biosynthesis; L-tryptophan biosynthesis; L-tryptophan from chorismate: step 4/5.</text>
</comment>
<reference evidence="10 11" key="1">
    <citation type="journal article" date="2017" name="Water Res.">
        <title>Discovery and metagenomic analysis of an anammox bacterial enrichment related to Candidatus "Brocadia caroliniensis" in a full-scale glycerol-fed nitritation-denitritation separate centrate treatment process.</title>
        <authorList>
            <person name="Park H."/>
            <person name="Brotto A.C."/>
            <person name="van Loosdrecht M.C."/>
            <person name="Chandran K."/>
        </authorList>
    </citation>
    <scope>NUCLEOTIDE SEQUENCE [LARGE SCALE GENOMIC DNA]</scope>
    <source>
        <strain evidence="10">26THWARD</strain>
    </source>
</reference>
<evidence type="ECO:0000256" key="4">
    <source>
        <dbReference type="ARBA" id="ARBA00022793"/>
    </source>
</evidence>
<feature type="domain" description="Indole-3-glycerol phosphate synthase" evidence="9">
    <location>
        <begin position="4"/>
        <end position="256"/>
    </location>
</feature>
<dbReference type="CDD" id="cd00331">
    <property type="entry name" value="IGPS"/>
    <property type="match status" value="1"/>
</dbReference>
<keyword evidence="5 8" id="KW-0822">Tryptophan biosynthesis</keyword>
<dbReference type="InterPro" id="IPR013798">
    <property type="entry name" value="Indole-3-glycerol_P_synth_dom"/>
</dbReference>
<evidence type="ECO:0000256" key="5">
    <source>
        <dbReference type="ARBA" id="ARBA00022822"/>
    </source>
</evidence>
<dbReference type="Proteomes" id="UP000189681">
    <property type="component" value="Unassembled WGS sequence"/>
</dbReference>
<accession>A0A1V4AP33</accession>
<dbReference type="HAMAP" id="MF_00134_B">
    <property type="entry name" value="IGPS_B"/>
    <property type="match status" value="1"/>
</dbReference>
<dbReference type="Pfam" id="PF00218">
    <property type="entry name" value="IGPS"/>
    <property type="match status" value="1"/>
</dbReference>
<evidence type="ECO:0000256" key="1">
    <source>
        <dbReference type="ARBA" id="ARBA00001633"/>
    </source>
</evidence>
<evidence type="ECO:0000313" key="11">
    <source>
        <dbReference type="Proteomes" id="UP000189681"/>
    </source>
</evidence>
<name>A0A1V4AP33_9BACT</name>
<keyword evidence="7 8" id="KW-0456">Lyase</keyword>
<dbReference type="GO" id="GO:0000162">
    <property type="term" value="P:L-tryptophan biosynthetic process"/>
    <property type="evidence" value="ECO:0007669"/>
    <property type="project" value="UniProtKB-UniRule"/>
</dbReference>
<dbReference type="EC" id="4.1.1.48" evidence="8"/>
<dbReference type="STRING" id="1004156.AYP45_17990"/>
<dbReference type="InterPro" id="IPR013785">
    <property type="entry name" value="Aldolase_TIM"/>
</dbReference>
<dbReference type="NCBIfam" id="NF001373">
    <property type="entry name" value="PRK00278.1-6"/>
    <property type="match status" value="1"/>
</dbReference>
<dbReference type="GO" id="GO:0004425">
    <property type="term" value="F:indole-3-glycerol-phosphate synthase activity"/>
    <property type="evidence" value="ECO:0007669"/>
    <property type="project" value="UniProtKB-UniRule"/>
</dbReference>
<dbReference type="InterPro" id="IPR001468">
    <property type="entry name" value="Indole-3-GlycerolPSynthase_CS"/>
</dbReference>
<dbReference type="UniPathway" id="UPA00035">
    <property type="reaction ID" value="UER00043"/>
</dbReference>
<dbReference type="SUPFAM" id="SSF51366">
    <property type="entry name" value="Ribulose-phoshate binding barrel"/>
    <property type="match status" value="1"/>
</dbReference>
<dbReference type="PANTHER" id="PTHR22854">
    <property type="entry name" value="TRYPTOPHAN BIOSYNTHESIS PROTEIN"/>
    <property type="match status" value="1"/>
</dbReference>
<evidence type="ECO:0000259" key="9">
    <source>
        <dbReference type="Pfam" id="PF00218"/>
    </source>
</evidence>
<keyword evidence="3 8" id="KW-0028">Amino-acid biosynthesis</keyword>
<dbReference type="FunFam" id="3.20.20.70:FF:000024">
    <property type="entry name" value="Indole-3-glycerol phosphate synthase"/>
    <property type="match status" value="1"/>
</dbReference>